<keyword evidence="7" id="KW-1015">Disulfide bond</keyword>
<dbReference type="GO" id="GO:0042742">
    <property type="term" value="P:defense response to bacterium"/>
    <property type="evidence" value="ECO:0007669"/>
    <property type="project" value="UniProtKB-KW"/>
</dbReference>
<dbReference type="GeneID" id="29803343"/>
<evidence type="ECO:0000256" key="4">
    <source>
        <dbReference type="ARBA" id="ARBA00022529"/>
    </source>
</evidence>
<dbReference type="EMBL" id="FOPI01000028">
    <property type="protein sequence ID" value="SFG50441.1"/>
    <property type="molecule type" value="Genomic_DNA"/>
</dbReference>
<keyword evidence="5" id="KW-0044">Antibiotic</keyword>
<evidence type="ECO:0000256" key="6">
    <source>
        <dbReference type="ARBA" id="ARBA00023048"/>
    </source>
</evidence>
<dbReference type="SMR" id="A0A1I2SKM3"/>
<dbReference type="InterPro" id="IPR023388">
    <property type="entry name" value="Bacteriocin_IIa_dom_sf"/>
</dbReference>
<dbReference type="AlphaFoldDB" id="A0A1I2SKM3"/>
<dbReference type="NCBIfam" id="TIGR01847">
    <property type="entry name" value="bacteriocin_sig"/>
    <property type="match status" value="1"/>
</dbReference>
<evidence type="ECO:0000256" key="5">
    <source>
        <dbReference type="ARBA" id="ARBA00023022"/>
    </source>
</evidence>
<sequence>MRQLSEKELKKIMGGKYYGNGVYCGKHKCRVDWGQAWGCSVNRWGAAVGTGGKATIGHC</sequence>
<dbReference type="PROSITE" id="PS60030">
    <property type="entry name" value="BACTERIOCIN_IIA"/>
    <property type="match status" value="1"/>
</dbReference>
<evidence type="ECO:0000313" key="9">
    <source>
        <dbReference type="Proteomes" id="UP000182635"/>
    </source>
</evidence>
<dbReference type="InterPro" id="IPR010133">
    <property type="entry name" value="Bacteriocin_signal_seq"/>
</dbReference>
<keyword evidence="3" id="KW-0964">Secreted</keyword>
<reference evidence="9" key="1">
    <citation type="submission" date="2016-10" db="EMBL/GenBank/DDBJ databases">
        <authorList>
            <person name="Varghese N."/>
            <person name="Submissions S."/>
        </authorList>
    </citation>
    <scope>NUCLEOTIDE SEQUENCE [LARGE SCALE GENOMIC DNA]</scope>
    <source>
        <strain evidence="9">DSM 20403</strain>
    </source>
</reference>
<organism evidence="8 9">
    <name type="scientific">Ligilactobacillus ruminis DSM 20403 = NBRC 102161</name>
    <dbReference type="NCBI Taxonomy" id="1423798"/>
    <lineage>
        <taxon>Bacteria</taxon>
        <taxon>Bacillati</taxon>
        <taxon>Bacillota</taxon>
        <taxon>Bacilli</taxon>
        <taxon>Lactobacillales</taxon>
        <taxon>Lactobacillaceae</taxon>
        <taxon>Ligilactobacillus</taxon>
    </lineage>
</organism>
<name>A0A1I2SKM3_9LACO</name>
<dbReference type="Gene3D" id="1.20.5.130">
    <property type="match status" value="1"/>
</dbReference>
<keyword evidence="6" id="KW-0078">Bacteriocin</keyword>
<proteinExistence type="inferred from homology"/>
<protein>
    <submittedName>
        <fullName evidence="8">Bacteriocin-type signal sequence-containing protein</fullName>
    </submittedName>
</protein>
<keyword evidence="4" id="KW-0929">Antimicrobial</keyword>
<dbReference type="Proteomes" id="UP000182635">
    <property type="component" value="Unassembled WGS sequence"/>
</dbReference>
<comment type="similarity">
    <text evidence="2">Belongs to the bacteriocin class IIA/YGNGV family.</text>
</comment>
<dbReference type="InterPro" id="IPR002633">
    <property type="entry name" value="Bacteriocin_IIa"/>
</dbReference>
<dbReference type="GO" id="GO:0005576">
    <property type="term" value="C:extracellular region"/>
    <property type="evidence" value="ECO:0007669"/>
    <property type="project" value="UniProtKB-SubCell"/>
</dbReference>
<comment type="subcellular location">
    <subcellularLocation>
        <location evidence="1">Secreted</location>
    </subcellularLocation>
</comment>
<accession>A0A1I2SKM3</accession>
<evidence type="ECO:0000256" key="1">
    <source>
        <dbReference type="ARBA" id="ARBA00004613"/>
    </source>
</evidence>
<evidence type="ECO:0000313" key="8">
    <source>
        <dbReference type="EMBL" id="SFG50441.1"/>
    </source>
</evidence>
<evidence type="ECO:0000256" key="2">
    <source>
        <dbReference type="ARBA" id="ARBA00007999"/>
    </source>
</evidence>
<dbReference type="RefSeq" id="WP_014074090.1">
    <property type="nucleotide sequence ID" value="NZ_AYYL01000039.1"/>
</dbReference>
<dbReference type="InterPro" id="IPR023384">
    <property type="entry name" value="Bacteriocin_IIa_CS"/>
</dbReference>
<dbReference type="GO" id="GO:0031640">
    <property type="term" value="P:killing of cells of another organism"/>
    <property type="evidence" value="ECO:0007669"/>
    <property type="project" value="UniProtKB-KW"/>
</dbReference>
<dbReference type="OrthoDB" id="2226259at2"/>
<dbReference type="Pfam" id="PF01721">
    <property type="entry name" value="Bacteriocin_II"/>
    <property type="match status" value="1"/>
</dbReference>
<evidence type="ECO:0000256" key="7">
    <source>
        <dbReference type="ARBA" id="ARBA00023157"/>
    </source>
</evidence>
<gene>
    <name evidence="8" type="ORF">SAMN02910432_01634</name>
</gene>
<evidence type="ECO:0000256" key="3">
    <source>
        <dbReference type="ARBA" id="ARBA00022525"/>
    </source>
</evidence>